<reference evidence="1 2" key="1">
    <citation type="submission" date="2023-03" db="EMBL/GenBank/DDBJ databases">
        <title>High recombination rates correlate with genetic variation in Cardiocondyla obscurior ants.</title>
        <authorList>
            <person name="Errbii M."/>
        </authorList>
    </citation>
    <scope>NUCLEOTIDE SEQUENCE [LARGE SCALE GENOMIC DNA]</scope>
    <source>
        <strain evidence="1">Alpha-2009</strain>
        <tissue evidence="1">Whole body</tissue>
    </source>
</reference>
<evidence type="ECO:0008006" key="3">
    <source>
        <dbReference type="Google" id="ProtNLM"/>
    </source>
</evidence>
<name>A0AAW2GD74_9HYME</name>
<proteinExistence type="predicted"/>
<evidence type="ECO:0000313" key="2">
    <source>
        <dbReference type="Proteomes" id="UP001430953"/>
    </source>
</evidence>
<dbReference type="AlphaFoldDB" id="A0AAW2GD74"/>
<evidence type="ECO:0000313" key="1">
    <source>
        <dbReference type="EMBL" id="KAL0125500.1"/>
    </source>
</evidence>
<comment type="caution">
    <text evidence="1">The sequence shown here is derived from an EMBL/GenBank/DDBJ whole genome shotgun (WGS) entry which is preliminary data.</text>
</comment>
<protein>
    <recommendedName>
        <fullName evidence="3">Ribosomal protein L20</fullName>
    </recommendedName>
</protein>
<dbReference type="Proteomes" id="UP001430953">
    <property type="component" value="Unassembled WGS sequence"/>
</dbReference>
<accession>A0AAW2GD74</accession>
<keyword evidence="2" id="KW-1185">Reference proteome</keyword>
<gene>
    <name evidence="1" type="ORF">PUN28_004539</name>
</gene>
<organism evidence="1 2">
    <name type="scientific">Cardiocondyla obscurior</name>
    <dbReference type="NCBI Taxonomy" id="286306"/>
    <lineage>
        <taxon>Eukaryota</taxon>
        <taxon>Metazoa</taxon>
        <taxon>Ecdysozoa</taxon>
        <taxon>Arthropoda</taxon>
        <taxon>Hexapoda</taxon>
        <taxon>Insecta</taxon>
        <taxon>Pterygota</taxon>
        <taxon>Neoptera</taxon>
        <taxon>Endopterygota</taxon>
        <taxon>Hymenoptera</taxon>
        <taxon>Apocrita</taxon>
        <taxon>Aculeata</taxon>
        <taxon>Formicoidea</taxon>
        <taxon>Formicidae</taxon>
        <taxon>Myrmicinae</taxon>
        <taxon>Cardiocondyla</taxon>
    </lineage>
</organism>
<sequence>MTSRNKPRGKEHLLRYCIIIVSNIARRQTRLFSNRWMKIISYSITIFIRARVVINFKKQYLGSINVFLEPFNHKRNITCMKSLITSRARCRNAFN</sequence>
<dbReference type="EMBL" id="JADYXP020000004">
    <property type="protein sequence ID" value="KAL0125500.1"/>
    <property type="molecule type" value="Genomic_DNA"/>
</dbReference>